<reference evidence="1" key="2">
    <citation type="submission" date="2020-07" db="EMBL/GenBank/DDBJ databases">
        <authorList>
            <person name="Vera ALvarez R."/>
            <person name="Arias-Moreno D.M."/>
            <person name="Jimenez-Jacinto V."/>
            <person name="Jimenez-Bremont J.F."/>
            <person name="Swaminathan K."/>
            <person name="Moose S.P."/>
            <person name="Guerrero-Gonzalez M.L."/>
            <person name="Marino-Ramirez L."/>
            <person name="Landsman D."/>
            <person name="Rodriguez-Kessler M."/>
            <person name="Delgado-Sanchez P."/>
        </authorList>
    </citation>
    <scope>NUCLEOTIDE SEQUENCE</scope>
    <source>
        <tissue evidence="1">Cladode</tissue>
    </source>
</reference>
<proteinExistence type="predicted"/>
<sequence length="107" mass="12191">MVDSETCNLEKPTYVYIIRRRRRMGIIETDPRDDIVGEAKVGVAVPTAVNIAFKVDHEQSPHRVSCSLSNPKRQKHYQIKREVFAMHNHNGNANAMLFATENGKIKT</sequence>
<accession>A0A7C8Z5T2</accession>
<reference evidence="1" key="1">
    <citation type="journal article" date="2013" name="J. Plant Res.">
        <title>Effect of fungi and light on seed germination of three Opuntia species from semiarid lands of central Mexico.</title>
        <authorList>
            <person name="Delgado-Sanchez P."/>
            <person name="Jimenez-Bremont J.F."/>
            <person name="Guerrero-Gonzalez Mde L."/>
            <person name="Flores J."/>
        </authorList>
    </citation>
    <scope>NUCLEOTIDE SEQUENCE</scope>
    <source>
        <tissue evidence="1">Cladode</tissue>
    </source>
</reference>
<protein>
    <submittedName>
        <fullName evidence="1">Uncharacterized protein</fullName>
    </submittedName>
</protein>
<evidence type="ECO:0000313" key="1">
    <source>
        <dbReference type="EMBL" id="MBA4635016.1"/>
    </source>
</evidence>
<name>A0A7C8Z5T2_OPUST</name>
<organism evidence="1">
    <name type="scientific">Opuntia streptacantha</name>
    <name type="common">Prickly pear cactus</name>
    <name type="synonym">Opuntia cardona</name>
    <dbReference type="NCBI Taxonomy" id="393608"/>
    <lineage>
        <taxon>Eukaryota</taxon>
        <taxon>Viridiplantae</taxon>
        <taxon>Streptophyta</taxon>
        <taxon>Embryophyta</taxon>
        <taxon>Tracheophyta</taxon>
        <taxon>Spermatophyta</taxon>
        <taxon>Magnoliopsida</taxon>
        <taxon>eudicotyledons</taxon>
        <taxon>Gunneridae</taxon>
        <taxon>Pentapetalae</taxon>
        <taxon>Caryophyllales</taxon>
        <taxon>Cactineae</taxon>
        <taxon>Cactaceae</taxon>
        <taxon>Opuntioideae</taxon>
        <taxon>Opuntia</taxon>
    </lineage>
</organism>
<dbReference type="EMBL" id="GISG01093178">
    <property type="protein sequence ID" value="MBA4635016.1"/>
    <property type="molecule type" value="Transcribed_RNA"/>
</dbReference>
<dbReference type="AlphaFoldDB" id="A0A7C8Z5T2"/>